<name>A0ABS5PIX6_9FLAO</name>
<sequence>LEAVQNRLATITALKYIDEDWGQMDSYSPNPPAQFPCALIDITSLNFSNIGKDNTANPPNRQLGEGTVTFIIANLKLTNTSHRAPQSQKDNAWTIWTIIDDLHKTIHGWKPIDASGALMRTNFKRIRRDDGIQEYQITYSIGFGNV</sequence>
<dbReference type="EMBL" id="JAGYVZ010000070">
    <property type="protein sequence ID" value="MBS7234264.1"/>
    <property type="molecule type" value="Genomic_DNA"/>
</dbReference>
<organism evidence="1 2">
    <name type="scientific">Flavobacterium psychroterrae</name>
    <dbReference type="NCBI Taxonomy" id="2133767"/>
    <lineage>
        <taxon>Bacteria</taxon>
        <taxon>Pseudomonadati</taxon>
        <taxon>Bacteroidota</taxon>
        <taxon>Flavobacteriia</taxon>
        <taxon>Flavobacteriales</taxon>
        <taxon>Flavobacteriaceae</taxon>
        <taxon>Flavobacterium</taxon>
    </lineage>
</organism>
<keyword evidence="2" id="KW-1185">Reference proteome</keyword>
<reference evidence="1 2" key="1">
    <citation type="journal article" date="2018" name="Int. J. Syst. Evol. Microbiol.">
        <title>Flavobacterium chryseum sp. nov. and Flavobacterium psychroterrae sp. nov., novel environmental bacteria isolated from Antarctica.</title>
        <authorList>
            <person name="Kralova S."/>
            <person name="Svec P."/>
            <person name="Busse H.J."/>
            <person name="Stankova E."/>
            <person name="Vaczi P."/>
            <person name="Sedlacek I."/>
        </authorList>
    </citation>
    <scope>NUCLEOTIDE SEQUENCE [LARGE SCALE GENOMIC DNA]</scope>
    <source>
        <strain evidence="1 2">CCM 8827</strain>
    </source>
</reference>
<gene>
    <name evidence="1" type="ORF">KHA90_25035</name>
</gene>
<proteinExistence type="predicted"/>
<protein>
    <submittedName>
        <fullName evidence="1">Uncharacterized protein</fullName>
    </submittedName>
</protein>
<evidence type="ECO:0000313" key="1">
    <source>
        <dbReference type="EMBL" id="MBS7234264.1"/>
    </source>
</evidence>
<accession>A0ABS5PIX6</accession>
<evidence type="ECO:0000313" key="2">
    <source>
        <dbReference type="Proteomes" id="UP000722625"/>
    </source>
</evidence>
<dbReference type="Proteomes" id="UP000722625">
    <property type="component" value="Unassembled WGS sequence"/>
</dbReference>
<dbReference type="RefSeq" id="WP_213308254.1">
    <property type="nucleotide sequence ID" value="NZ_JAGYVZ010000070.1"/>
</dbReference>
<feature type="non-terminal residue" evidence="1">
    <location>
        <position position="1"/>
    </location>
</feature>
<comment type="caution">
    <text evidence="1">The sequence shown here is derived from an EMBL/GenBank/DDBJ whole genome shotgun (WGS) entry which is preliminary data.</text>
</comment>